<dbReference type="Gene3D" id="3.40.50.300">
    <property type="entry name" value="P-loop containing nucleotide triphosphate hydrolases"/>
    <property type="match status" value="1"/>
</dbReference>
<evidence type="ECO:0000313" key="1">
    <source>
        <dbReference type="EMBL" id="HIX05908.1"/>
    </source>
</evidence>
<dbReference type="Proteomes" id="UP000824193">
    <property type="component" value="Unassembled WGS sequence"/>
</dbReference>
<dbReference type="EMBL" id="DXFW01000020">
    <property type="protein sequence ID" value="HIX05908.1"/>
    <property type="molecule type" value="Genomic_DNA"/>
</dbReference>
<evidence type="ECO:0000313" key="2">
    <source>
        <dbReference type="Proteomes" id="UP000824193"/>
    </source>
</evidence>
<dbReference type="Gene3D" id="3.30.420.280">
    <property type="match status" value="1"/>
</dbReference>
<protein>
    <recommendedName>
        <fullName evidence="3">Terminase-like family protein</fullName>
    </recommendedName>
</protein>
<reference evidence="1" key="2">
    <citation type="submission" date="2021-04" db="EMBL/GenBank/DDBJ databases">
        <authorList>
            <person name="Gilroy R."/>
        </authorList>
    </citation>
    <scope>NUCLEOTIDE SEQUENCE</scope>
    <source>
        <strain evidence="1">2239</strain>
    </source>
</reference>
<sequence>MPRGKADSAARLAALREAERDYCRKDPVYFVENYCHIEDKDAPDLIAPFTLWPGQKKALEAFASHRLCVVLKARQLGFTWLALAEAARLLVLWPGRTVVGLSRSEEEAKELVRRLGVMLRYMPEFAQPAAAAPAGWQGAVFEVTALRITLRFASGPPGVFQAFPSGPSVGRSFTADLIVIDEWAFQQFAREIWASAFPVVNRPEGGRVIGLSTIKRGTLFEEIFTGRGNGFHKLFLPWSADPRRDKAWYRRTLAALGRDRTLQEYPASVEEALTVPGGAFFPEVSEATHKGGPPGENVRRYVAIDYGLDMLSAHWVAVDEQGRAVVYREFDAPDLTIGQAARAVLEKSEGEDIELVLAPPDLWNRSQESGRSRAQLFSEAGLVLTRSSRDFAAGCAAMKEWLAPGPGGAPAMTLGDVPRLWDCLARIQKDEHNPDVYAKTPHDLTHDVDSLRYFCVWWKNPAAPGAKEPRAVWEPDLYEDYENADEEGKAYLLRRYGDPWG</sequence>
<organism evidence="1 2">
    <name type="scientific">Candidatus Allofournierella pullicola</name>
    <dbReference type="NCBI Taxonomy" id="2838596"/>
    <lineage>
        <taxon>Bacteria</taxon>
        <taxon>Bacillati</taxon>
        <taxon>Bacillota</taxon>
        <taxon>Clostridia</taxon>
        <taxon>Eubacteriales</taxon>
        <taxon>Oscillospiraceae</taxon>
        <taxon>Allofournierella</taxon>
    </lineage>
</organism>
<comment type="caution">
    <text evidence="1">The sequence shown here is derived from an EMBL/GenBank/DDBJ whole genome shotgun (WGS) entry which is preliminary data.</text>
</comment>
<dbReference type="InterPro" id="IPR027417">
    <property type="entry name" value="P-loop_NTPase"/>
</dbReference>
<accession>A0A9D1V4F9</accession>
<dbReference type="AlphaFoldDB" id="A0A9D1V4F9"/>
<reference evidence="1" key="1">
    <citation type="journal article" date="2021" name="PeerJ">
        <title>Extensive microbial diversity within the chicken gut microbiome revealed by metagenomics and culture.</title>
        <authorList>
            <person name="Gilroy R."/>
            <person name="Ravi A."/>
            <person name="Getino M."/>
            <person name="Pursley I."/>
            <person name="Horton D.L."/>
            <person name="Alikhan N.F."/>
            <person name="Baker D."/>
            <person name="Gharbi K."/>
            <person name="Hall N."/>
            <person name="Watson M."/>
            <person name="Adriaenssens E.M."/>
            <person name="Foster-Nyarko E."/>
            <person name="Jarju S."/>
            <person name="Secka A."/>
            <person name="Antonio M."/>
            <person name="Oren A."/>
            <person name="Chaudhuri R.R."/>
            <person name="La Ragione R."/>
            <person name="Hildebrand F."/>
            <person name="Pallen M.J."/>
        </authorList>
    </citation>
    <scope>NUCLEOTIDE SEQUENCE</scope>
    <source>
        <strain evidence="1">2239</strain>
    </source>
</reference>
<gene>
    <name evidence="1" type="ORF">H9865_07395</name>
</gene>
<evidence type="ECO:0008006" key="3">
    <source>
        <dbReference type="Google" id="ProtNLM"/>
    </source>
</evidence>
<proteinExistence type="predicted"/>
<name>A0A9D1V4F9_9FIRM</name>